<dbReference type="Pfam" id="PF12833">
    <property type="entry name" value="HTH_18"/>
    <property type="match status" value="1"/>
</dbReference>
<dbReference type="RefSeq" id="WP_041046895.1">
    <property type="nucleotide sequence ID" value="NZ_JXAK01000009.1"/>
</dbReference>
<dbReference type="PROSITE" id="PS50110">
    <property type="entry name" value="RESPONSE_REGULATORY"/>
    <property type="match status" value="1"/>
</dbReference>
<dbReference type="InterPro" id="IPR051552">
    <property type="entry name" value="HptR"/>
</dbReference>
<dbReference type="InterPro" id="IPR018060">
    <property type="entry name" value="HTH_AraC"/>
</dbReference>
<dbReference type="EMBL" id="JXAK01000009">
    <property type="protein sequence ID" value="KIL41383.1"/>
    <property type="molecule type" value="Genomic_DNA"/>
</dbReference>
<reference evidence="11 12" key="1">
    <citation type="submission" date="2014-12" db="EMBL/GenBank/DDBJ databases">
        <title>Draft genome sequence of Paenibacillus kamchatkensis strain B-2647.</title>
        <authorList>
            <person name="Karlyshev A.V."/>
            <person name="Kudryashova E.B."/>
        </authorList>
    </citation>
    <scope>NUCLEOTIDE SEQUENCE [LARGE SCALE GENOMIC DNA]</scope>
    <source>
        <strain evidence="11 12">VKM B-2647</strain>
    </source>
</reference>
<gene>
    <name evidence="11" type="ORF">SD70_06935</name>
</gene>
<feature type="modified residue" description="4-aspartylphosphate" evidence="8">
    <location>
        <position position="55"/>
    </location>
</feature>
<sequence length="412" mass="46819">MYTLLLVEDENKARAALMEYVPWREWNIADVFEAANGRQALEVAREKAPDFVLTDIRMPEMDGIELSRRLHEELPDTYVIMLSAYSDVAYLKAAMKTRAVDYLLKPVDVAELEQAVQAAIGRKAESEVRKKERHVLERNLPLLRERFFLSLLEDGRRGRQEIADMCASLGLPAADGMKWHVAVFRFAAKTGEARPLRFTPAVREEMKSMLLQAFRRFEPCHVVMNGETEWIVLAGVHGDTEPHPPADRIAAEARALLENHFEFAVIANVCRTALALADLHRSMGMLEAADAGEGTDSGTTPAEERQTKLVRAIKSYIEERYSDETLTVADIAEHLNYTSAYVCMAFKRATGLTVNHYMNLYRIRMAKRLLDDPAIKLYEVAVRVGYSNENYFSKVFKKYESVSPSEYKQGKE</sequence>
<dbReference type="InterPro" id="IPR001789">
    <property type="entry name" value="Sig_transdc_resp-reg_receiver"/>
</dbReference>
<evidence type="ECO:0000256" key="6">
    <source>
        <dbReference type="ARBA" id="ARBA00023125"/>
    </source>
</evidence>
<dbReference type="Gene3D" id="3.40.50.2300">
    <property type="match status" value="1"/>
</dbReference>
<keyword evidence="5" id="KW-0805">Transcription regulation</keyword>
<keyword evidence="12" id="KW-1185">Reference proteome</keyword>
<dbReference type="SMART" id="SM00448">
    <property type="entry name" value="REC"/>
    <property type="match status" value="1"/>
</dbReference>
<dbReference type="CDD" id="cd17536">
    <property type="entry name" value="REC_YesN-like"/>
    <property type="match status" value="1"/>
</dbReference>
<evidence type="ECO:0000256" key="5">
    <source>
        <dbReference type="ARBA" id="ARBA00023015"/>
    </source>
</evidence>
<dbReference type="PROSITE" id="PS00041">
    <property type="entry name" value="HTH_ARAC_FAMILY_1"/>
    <property type="match status" value="1"/>
</dbReference>
<comment type="caution">
    <text evidence="11">The sequence shown here is derived from an EMBL/GenBank/DDBJ whole genome shotgun (WGS) entry which is preliminary data.</text>
</comment>
<accession>A0ABR5AK19</accession>
<feature type="domain" description="HTH araC/xylS-type" evidence="9">
    <location>
        <begin position="311"/>
        <end position="410"/>
    </location>
</feature>
<dbReference type="InterPro" id="IPR018062">
    <property type="entry name" value="HTH_AraC-typ_CS"/>
</dbReference>
<comment type="subcellular location">
    <subcellularLocation>
        <location evidence="1">Cytoplasm</location>
    </subcellularLocation>
</comment>
<evidence type="ECO:0000313" key="11">
    <source>
        <dbReference type="EMBL" id="KIL41383.1"/>
    </source>
</evidence>
<proteinExistence type="predicted"/>
<dbReference type="PROSITE" id="PS01124">
    <property type="entry name" value="HTH_ARAC_FAMILY_2"/>
    <property type="match status" value="1"/>
</dbReference>
<keyword evidence="4" id="KW-0902">Two-component regulatory system</keyword>
<keyword evidence="6" id="KW-0238">DNA-binding</keyword>
<dbReference type="SMART" id="SM00342">
    <property type="entry name" value="HTH_ARAC"/>
    <property type="match status" value="1"/>
</dbReference>
<evidence type="ECO:0000256" key="3">
    <source>
        <dbReference type="ARBA" id="ARBA00022553"/>
    </source>
</evidence>
<evidence type="ECO:0000259" key="9">
    <source>
        <dbReference type="PROSITE" id="PS01124"/>
    </source>
</evidence>
<name>A0ABR5AK19_9BACL</name>
<organism evidence="11 12">
    <name type="scientific">Gordoniibacillus kamchatkensis</name>
    <dbReference type="NCBI Taxonomy" id="1590651"/>
    <lineage>
        <taxon>Bacteria</taxon>
        <taxon>Bacillati</taxon>
        <taxon>Bacillota</taxon>
        <taxon>Bacilli</taxon>
        <taxon>Bacillales</taxon>
        <taxon>Paenibacillaceae</taxon>
        <taxon>Gordoniibacillus</taxon>
    </lineage>
</organism>
<dbReference type="InterPro" id="IPR009057">
    <property type="entry name" value="Homeodomain-like_sf"/>
</dbReference>
<evidence type="ECO:0000313" key="12">
    <source>
        <dbReference type="Proteomes" id="UP000031967"/>
    </source>
</evidence>
<evidence type="ECO:0000259" key="10">
    <source>
        <dbReference type="PROSITE" id="PS50110"/>
    </source>
</evidence>
<feature type="domain" description="Response regulatory" evidence="10">
    <location>
        <begin position="3"/>
        <end position="120"/>
    </location>
</feature>
<keyword evidence="2" id="KW-0963">Cytoplasm</keyword>
<dbReference type="PANTHER" id="PTHR42713">
    <property type="entry name" value="HISTIDINE KINASE-RELATED"/>
    <property type="match status" value="1"/>
</dbReference>
<dbReference type="Proteomes" id="UP000031967">
    <property type="component" value="Unassembled WGS sequence"/>
</dbReference>
<evidence type="ECO:0000256" key="8">
    <source>
        <dbReference type="PROSITE-ProRule" id="PRU00169"/>
    </source>
</evidence>
<keyword evidence="7" id="KW-0804">Transcription</keyword>
<keyword evidence="3 8" id="KW-0597">Phosphoprotein</keyword>
<dbReference type="PRINTS" id="PR00032">
    <property type="entry name" value="HTHARAC"/>
</dbReference>
<evidence type="ECO:0000256" key="7">
    <source>
        <dbReference type="ARBA" id="ARBA00023163"/>
    </source>
</evidence>
<dbReference type="SUPFAM" id="SSF52172">
    <property type="entry name" value="CheY-like"/>
    <property type="match status" value="1"/>
</dbReference>
<dbReference type="Gene3D" id="1.10.10.60">
    <property type="entry name" value="Homeodomain-like"/>
    <property type="match status" value="2"/>
</dbReference>
<dbReference type="SUPFAM" id="SSF46689">
    <property type="entry name" value="Homeodomain-like"/>
    <property type="match status" value="2"/>
</dbReference>
<dbReference type="Pfam" id="PF00072">
    <property type="entry name" value="Response_reg"/>
    <property type="match status" value="1"/>
</dbReference>
<dbReference type="InterPro" id="IPR020449">
    <property type="entry name" value="Tscrpt_reg_AraC-type_HTH"/>
</dbReference>
<dbReference type="PANTHER" id="PTHR42713:SF3">
    <property type="entry name" value="TRANSCRIPTIONAL REGULATORY PROTEIN HPTR"/>
    <property type="match status" value="1"/>
</dbReference>
<evidence type="ECO:0000256" key="4">
    <source>
        <dbReference type="ARBA" id="ARBA00023012"/>
    </source>
</evidence>
<dbReference type="InterPro" id="IPR011006">
    <property type="entry name" value="CheY-like_superfamily"/>
</dbReference>
<evidence type="ECO:0000256" key="2">
    <source>
        <dbReference type="ARBA" id="ARBA00022490"/>
    </source>
</evidence>
<evidence type="ECO:0000256" key="1">
    <source>
        <dbReference type="ARBA" id="ARBA00004496"/>
    </source>
</evidence>
<evidence type="ECO:0008006" key="13">
    <source>
        <dbReference type="Google" id="ProtNLM"/>
    </source>
</evidence>
<protein>
    <recommendedName>
        <fullName evidence="13">DNA-binding response regulator</fullName>
    </recommendedName>
</protein>